<dbReference type="GO" id="GO:0003677">
    <property type="term" value="F:DNA binding"/>
    <property type="evidence" value="ECO:0007669"/>
    <property type="project" value="TreeGrafter"/>
</dbReference>
<feature type="compositionally biased region" description="Low complexity" evidence="1">
    <location>
        <begin position="955"/>
        <end position="969"/>
    </location>
</feature>
<evidence type="ECO:0000313" key="3">
    <source>
        <dbReference type="Proteomes" id="UP000011976"/>
    </source>
</evidence>
<dbReference type="EMBL" id="DF196773">
    <property type="protein sequence ID" value="GAC72289.1"/>
    <property type="molecule type" value="Genomic_DNA"/>
</dbReference>
<organism evidence="2 3">
    <name type="scientific">Pseudozyma antarctica (strain T-34)</name>
    <name type="common">Yeast</name>
    <name type="synonym">Candida antarctica</name>
    <dbReference type="NCBI Taxonomy" id="1151754"/>
    <lineage>
        <taxon>Eukaryota</taxon>
        <taxon>Fungi</taxon>
        <taxon>Dikarya</taxon>
        <taxon>Basidiomycota</taxon>
        <taxon>Ustilaginomycotina</taxon>
        <taxon>Ustilaginomycetes</taxon>
        <taxon>Ustilaginales</taxon>
        <taxon>Ustilaginaceae</taxon>
        <taxon>Moesziomyces</taxon>
    </lineage>
</organism>
<sequence length="1494" mass="160306">MYSAAEPTTLASAISARPHAPQPQPAAAAAHLAPGWAGLVWPPSSSNPRSPPTARRTPTALLAARPSSQQATAACPPSPGFAPNRHSPLDVPSERVELNTIISVTAPAGPSRPLPSKAQLPPTPSPCFRPALDSPAPAVARQLRSHTQSLAVARCLSFRARSLLVRNVAGPVIQSRLLISIGNNLLAHSVHNFATPHEHSPERFRPDQRRFLDQTTSSGHTFAHVAIPDHSQRGFCKTSAKDWTRSSSSSLSDSSSRTTLLSFDVSIAASTCAAATFLCLALELELAHSVRRLALPSIASTASSFISPSAPLNSTYTGAAATRQSPRPARSRAPSPFQPRRWSVSLLSTVFEFPALGRSPLHSISIDSSASTRSHPATFFATHCGPTGPWLLKRAQNPPTPPDGFKAASCASSAASVKKLVKCSDDRSVQLHSISSRTHSCIDHACSHAPRTRPVTRIDHNLHIGTSYRQFSEEAERIASAFLDLELGCPRTPYDPRANYRLALQPLTRNNLKLVLRNLVLAHALPHGGGSLLLSVINLGPLGTATAPQGHGIHGTVLKDPPDGKARPVVVANLLLLVPLAWAPLRRLPAPAQSKPLPILPFSAPSASSLPRFPSIPCFDELVLHKNIARPHPELNVEMGSQQVATFHGYVHSTRDALLIFEAVRRGLMPKITRRLRDDERKMITSGTIFVFDEVESSIKRWTDGMIWSPSRILNNFLVYREVEKKDPKPAPDQPAFSTSNAAMTHGSSFAGSTGLDPSHSSVRSVPLTLMPNAIESDAPAMQYKQEGGNYASLHSGGSSSNAVYAGHDGFFANHGQQHPSAYARGHAQAAGMVGLMDDAAAASSSNAKREAELDRTIVGSLTSSYPFVRDGLCKKTISIQVEGSTQHLISYYRVDDVHNQRLTIPSNLPEIAALCISPIFLNKSNFRYPPIVEIGPDGMPRYVAESTDASMRASGHVSSGNESYSSGSEARHEGMGRSSSRSMTMYTPSEAVEAASFDLYSHRHPHQIGGDGILPMSAALPMSTASAQSRNRRLSDAPRRRANSRYEPYQQPTTFGNGIMTPLPYPQGPAMDHNPISPPGRRALLGQSRGYVEAEPFYASEQASFGMPRQDAGFFGMNPAEHGSNHGSGAHMGQLGQQANSAEEFQQQGRPQPSFHASHLMPIVPSQPGRDHTGYLGESNLMHVRAELMGVKQETSDIFHFSSRMGRGSWDSNQPSHAAPFMHNVQQPPATSQGLTAIPVHSPVNLGGPVYGRFAGSPPNTSSSHDSRHSYVDNVQAPTTGRIEELADGGRPPTASRLEDASYLSRPLSRAEEGGYVGDLDSAGVVRAAPVDALQVHSDPTTPYPHAHRTLQSHAGDAAAGLDSYGRLAGEAQGSSTLYAHPATHLSQGHAHLQRQPVDRQGQDAHNTTHAYMHHDPGMAMPHDAQSWPSNAAQERSRSAPGEEQAFPSRPGTSQGDAFHHQYRDGHGGQDTADGQVTDGLGLERVLLTRPPS</sequence>
<feature type="region of interest" description="Disordered" evidence="1">
    <location>
        <begin position="951"/>
        <end position="985"/>
    </location>
</feature>
<dbReference type="Pfam" id="PF09729">
    <property type="entry name" value="Gti1_Pac2"/>
    <property type="match status" value="1"/>
</dbReference>
<feature type="compositionally biased region" description="Basic and acidic residues" evidence="1">
    <location>
        <begin position="1459"/>
        <end position="1469"/>
    </location>
</feature>
<feature type="region of interest" description="Disordered" evidence="1">
    <location>
        <begin position="63"/>
        <end position="90"/>
    </location>
</feature>
<evidence type="ECO:0000256" key="1">
    <source>
        <dbReference type="SAM" id="MobiDB-lite"/>
    </source>
</evidence>
<reference evidence="3" key="1">
    <citation type="journal article" date="2013" name="Genome Announc.">
        <title>Genome sequence of the basidiomycetous yeast Pseudozyma antarctica T-34, a producer of the glycolipid biosurfactants mannosylerythritol lipids.</title>
        <authorList>
            <person name="Morita T."/>
            <person name="Koike H."/>
            <person name="Koyama Y."/>
            <person name="Hagiwara H."/>
            <person name="Ito E."/>
            <person name="Fukuoka T."/>
            <person name="Imura T."/>
            <person name="Machida M."/>
            <person name="Kitamoto D."/>
        </authorList>
    </citation>
    <scope>NUCLEOTIDE SEQUENCE [LARGE SCALE GENOMIC DNA]</scope>
    <source>
        <strain evidence="3">T-34</strain>
    </source>
</reference>
<proteinExistence type="predicted"/>
<feature type="region of interest" description="Disordered" evidence="1">
    <location>
        <begin position="1023"/>
        <end position="1058"/>
    </location>
</feature>
<dbReference type="OrthoDB" id="5572844at2759"/>
<accession>M9LTU3</accession>
<evidence type="ECO:0000313" key="2">
    <source>
        <dbReference type="EMBL" id="GAC72289.1"/>
    </source>
</evidence>
<feature type="region of interest" description="Disordered" evidence="1">
    <location>
        <begin position="1410"/>
        <end position="1494"/>
    </location>
</feature>
<gene>
    <name evidence="2" type="ORF">PANT_7d00029</name>
</gene>
<feature type="region of interest" description="Disordered" evidence="1">
    <location>
        <begin position="316"/>
        <end position="337"/>
    </location>
</feature>
<dbReference type="PANTHER" id="PTHR28027">
    <property type="entry name" value="TRANSCRIPTIONAL REGULATOR MIT1"/>
    <property type="match status" value="1"/>
</dbReference>
<dbReference type="PANTHER" id="PTHR28027:SF2">
    <property type="entry name" value="TRANSCRIPTIONAL REGULATOR MIT1"/>
    <property type="match status" value="1"/>
</dbReference>
<feature type="compositionally biased region" description="Low complexity" evidence="1">
    <location>
        <begin position="319"/>
        <end position="337"/>
    </location>
</feature>
<name>M9LTU3_PSEA3</name>
<protein>
    <submittedName>
        <fullName evidence="2">RRM motif-containing protein</fullName>
    </submittedName>
</protein>
<dbReference type="InterPro" id="IPR018608">
    <property type="entry name" value="Gti1/Pac2"/>
</dbReference>
<dbReference type="Proteomes" id="UP000011976">
    <property type="component" value="Unassembled WGS sequence"/>
</dbReference>